<dbReference type="PANTHER" id="PTHR30535">
    <property type="entry name" value="VITAMIN B12-BINDING PROTEIN"/>
    <property type="match status" value="1"/>
</dbReference>
<dbReference type="EMBL" id="JBEPMO010000023">
    <property type="protein sequence ID" value="MET3732908.1"/>
    <property type="molecule type" value="Genomic_DNA"/>
</dbReference>
<evidence type="ECO:0000313" key="3">
    <source>
        <dbReference type="Proteomes" id="UP001549146"/>
    </source>
</evidence>
<comment type="caution">
    <text evidence="2">The sequence shown here is derived from an EMBL/GenBank/DDBJ whole genome shotgun (WGS) entry which is preliminary data.</text>
</comment>
<dbReference type="InterPro" id="IPR050902">
    <property type="entry name" value="ABC_Transporter_SBP"/>
</dbReference>
<protein>
    <submittedName>
        <fullName evidence="2">Iron complex transport system substrate-binding protein</fullName>
    </submittedName>
</protein>
<dbReference type="RefSeq" id="WP_354510574.1">
    <property type="nucleotide sequence ID" value="NZ_JBEPMO010000023.1"/>
</dbReference>
<evidence type="ECO:0000259" key="1">
    <source>
        <dbReference type="PROSITE" id="PS50983"/>
    </source>
</evidence>
<reference evidence="2 3" key="1">
    <citation type="submission" date="2024-06" db="EMBL/GenBank/DDBJ databases">
        <title>Genomic Encyclopedia of Type Strains, Phase IV (KMG-IV): sequencing the most valuable type-strain genomes for metagenomic binning, comparative biology and taxonomic classification.</title>
        <authorList>
            <person name="Goeker M."/>
        </authorList>
    </citation>
    <scope>NUCLEOTIDE SEQUENCE [LARGE SCALE GENOMIC DNA]</scope>
    <source>
        <strain evidence="2 3">DSM 29388</strain>
    </source>
</reference>
<dbReference type="InterPro" id="IPR002491">
    <property type="entry name" value="ABC_transptr_periplasmic_BD"/>
</dbReference>
<dbReference type="PANTHER" id="PTHR30535:SF34">
    <property type="entry name" value="MOLYBDATE-BINDING PROTEIN MOLA"/>
    <property type="match status" value="1"/>
</dbReference>
<keyword evidence="3" id="KW-1185">Reference proteome</keyword>
<gene>
    <name evidence="2" type="ORF">ABID46_002499</name>
</gene>
<dbReference type="Proteomes" id="UP001549146">
    <property type="component" value="Unassembled WGS sequence"/>
</dbReference>
<organism evidence="2 3">
    <name type="scientific">Moheibacter stercoris</name>
    <dbReference type="NCBI Taxonomy" id="1628251"/>
    <lineage>
        <taxon>Bacteria</taxon>
        <taxon>Pseudomonadati</taxon>
        <taxon>Bacteroidota</taxon>
        <taxon>Flavobacteriia</taxon>
        <taxon>Flavobacteriales</taxon>
        <taxon>Weeksellaceae</taxon>
        <taxon>Moheibacter</taxon>
    </lineage>
</organism>
<dbReference type="SUPFAM" id="SSF53807">
    <property type="entry name" value="Helical backbone' metal receptor"/>
    <property type="match status" value="1"/>
</dbReference>
<dbReference type="PROSITE" id="PS51257">
    <property type="entry name" value="PROKAR_LIPOPROTEIN"/>
    <property type="match status" value="1"/>
</dbReference>
<sequence length="354" mass="40892">MKNFIFFITISSLILACKQNSNSNISSRNTQNFDYIENLQWKEAEEQIEIESGGIITILSKKDLPLKSVMVVPTSVLAYMSELGLEQNLTGVSQIKYIYNPKIQELHREQKIEEIGNFNELYFEKIILNKPDVFFTTSSPSLAKFHDQLKNQGIKIIFIDEYEEQNPLAKAEYVKVIGRLLGKEKQADSIFQVVETNYKNLQKKLENQKKKSPKVLVNQIYSDIWYLPSGESFQAKLIADAGGEYPWKSTTGINSLNLSFESVFEKAEDAEVWINAGDFPSRAALLVNYPHYEWFQAFQNNQVYNWHKRSSPSGGNDYFETGTARPDWVLKDLAAIFHPELFPNYELRFYQKLN</sequence>
<name>A0ABV2LWI4_9FLAO</name>
<dbReference type="Gene3D" id="3.40.50.1980">
    <property type="entry name" value="Nitrogenase molybdenum iron protein domain"/>
    <property type="match status" value="2"/>
</dbReference>
<proteinExistence type="predicted"/>
<feature type="domain" description="Fe/B12 periplasmic-binding" evidence="1">
    <location>
        <begin position="68"/>
        <end position="341"/>
    </location>
</feature>
<accession>A0ABV2LWI4</accession>
<dbReference type="PROSITE" id="PS50983">
    <property type="entry name" value="FE_B12_PBP"/>
    <property type="match status" value="1"/>
</dbReference>
<dbReference type="Pfam" id="PF01497">
    <property type="entry name" value="Peripla_BP_2"/>
    <property type="match status" value="1"/>
</dbReference>
<evidence type="ECO:0000313" key="2">
    <source>
        <dbReference type="EMBL" id="MET3732908.1"/>
    </source>
</evidence>